<sequence>MKPLAVGLLASQFFFVVHAASISDSIETIRSVSTEGKGNAAAAKAWKVLSKADASILPQILASMKGASPLAANWLRAGVDTIASRSKNLPEKELLSFIA</sequence>
<reference evidence="1" key="1">
    <citation type="submission" date="2018-05" db="EMBL/GenBank/DDBJ databases">
        <authorList>
            <person name="Lanie J.A."/>
            <person name="Ng W.-L."/>
            <person name="Kazmierczak K.M."/>
            <person name="Andrzejewski T.M."/>
            <person name="Davidsen T.M."/>
            <person name="Wayne K.J."/>
            <person name="Tettelin H."/>
            <person name="Glass J.I."/>
            <person name="Rusch D."/>
            <person name="Podicherti R."/>
            <person name="Tsui H.-C.T."/>
            <person name="Winkler M.E."/>
        </authorList>
    </citation>
    <scope>NUCLEOTIDE SEQUENCE</scope>
</reference>
<organism evidence="1">
    <name type="scientific">marine metagenome</name>
    <dbReference type="NCBI Taxonomy" id="408172"/>
    <lineage>
        <taxon>unclassified sequences</taxon>
        <taxon>metagenomes</taxon>
        <taxon>ecological metagenomes</taxon>
    </lineage>
</organism>
<dbReference type="EMBL" id="UINC01159808">
    <property type="protein sequence ID" value="SVD58100.1"/>
    <property type="molecule type" value="Genomic_DNA"/>
</dbReference>
<feature type="non-terminal residue" evidence="1">
    <location>
        <position position="99"/>
    </location>
</feature>
<gene>
    <name evidence="1" type="ORF">METZ01_LOCUS410954</name>
</gene>
<name>A0A382WHJ3_9ZZZZ</name>
<evidence type="ECO:0000313" key="1">
    <source>
        <dbReference type="EMBL" id="SVD58100.1"/>
    </source>
</evidence>
<proteinExistence type="predicted"/>
<accession>A0A382WHJ3</accession>
<dbReference type="AlphaFoldDB" id="A0A382WHJ3"/>
<protein>
    <submittedName>
        <fullName evidence="1">Uncharacterized protein</fullName>
    </submittedName>
</protein>